<keyword evidence="2" id="KW-0285">Flavoprotein</keyword>
<dbReference type="OrthoDB" id="2151789at2759"/>
<dbReference type="KEGG" id="ela:UCREL1_6858"/>
<proteinExistence type="inferred from homology"/>
<gene>
    <name evidence="5" type="ORF">UCREL1_6858</name>
</gene>
<dbReference type="SUPFAM" id="SSF56176">
    <property type="entry name" value="FAD-binding/transporter-associated domain-like"/>
    <property type="match status" value="1"/>
</dbReference>
<organism evidence="5 6">
    <name type="scientific">Eutypa lata (strain UCR-EL1)</name>
    <name type="common">Grapevine dieback disease fungus</name>
    <name type="synonym">Eutypa armeniacae</name>
    <dbReference type="NCBI Taxonomy" id="1287681"/>
    <lineage>
        <taxon>Eukaryota</taxon>
        <taxon>Fungi</taxon>
        <taxon>Dikarya</taxon>
        <taxon>Ascomycota</taxon>
        <taxon>Pezizomycotina</taxon>
        <taxon>Sordariomycetes</taxon>
        <taxon>Xylariomycetidae</taxon>
        <taxon>Xylariales</taxon>
        <taxon>Diatrypaceae</taxon>
        <taxon>Eutypa</taxon>
    </lineage>
</organism>
<evidence type="ECO:0000313" key="5">
    <source>
        <dbReference type="EMBL" id="EMR66166.1"/>
    </source>
</evidence>
<dbReference type="Proteomes" id="UP000012174">
    <property type="component" value="Unassembled WGS sequence"/>
</dbReference>
<sequence>MPDCLAKAGLQARVSNPSEADYEDCVNTYWSRCAKLKPSCVVRPGSADEISTALKALVRAGQQFAIKCGGHTPWKGSNSTGSRWNDVYQKLHEYGRIVVGGRSGEVGVSGVILGGGNTAYNNVLAFELVLADGRIVTAGKDTNEDLFRVLKGGSSNFGVVTKFTMGTLPLGDVWGGISISPKTSIPDAIQLTGDFTKTLSTHPDCNLITVLGYVPQIGDNVVSVGVVHTQGVEDDAAFENWRRLPKVMDNAKKRSIMDLSAEITLPSDYYTIWFTVNFKNDKRIMAKASEIHDRLVENLKARVTDGDFATQCIFMPLPTLFAQSSVEAGGNVLGLERNTSDGILLQMAVQVRTAELFDFAHPKVKAWCADVKAFSETIEGGGIDWIYIHYADPSQDVLASYGPENVSRMRQAAAKYDPNQIFQRLCPGGFKISNVKLSEFMILHSDR</sequence>
<dbReference type="InterPro" id="IPR050416">
    <property type="entry name" value="FAD-linked_Oxidoreductase"/>
</dbReference>
<accession>M7T8M9</accession>
<dbReference type="AlphaFoldDB" id="M7T8M9"/>
<evidence type="ECO:0000313" key="6">
    <source>
        <dbReference type="Proteomes" id="UP000012174"/>
    </source>
</evidence>
<keyword evidence="3" id="KW-0274">FAD</keyword>
<evidence type="ECO:0000256" key="4">
    <source>
        <dbReference type="ARBA" id="ARBA00023002"/>
    </source>
</evidence>
<dbReference type="InterPro" id="IPR036318">
    <property type="entry name" value="FAD-bd_PCMH-like_sf"/>
</dbReference>
<evidence type="ECO:0000256" key="2">
    <source>
        <dbReference type="ARBA" id="ARBA00022630"/>
    </source>
</evidence>
<keyword evidence="6" id="KW-1185">Reference proteome</keyword>
<keyword evidence="4" id="KW-0560">Oxidoreductase</keyword>
<dbReference type="HOGENOM" id="CLU_018354_1_1_1"/>
<dbReference type="GO" id="GO:0050660">
    <property type="term" value="F:flavin adenine dinucleotide binding"/>
    <property type="evidence" value="ECO:0007669"/>
    <property type="project" value="InterPro"/>
</dbReference>
<reference evidence="6" key="1">
    <citation type="journal article" date="2013" name="Genome Announc.">
        <title>Draft genome sequence of the grapevine dieback fungus Eutypa lata UCR-EL1.</title>
        <authorList>
            <person name="Blanco-Ulate B."/>
            <person name="Rolshausen P.E."/>
            <person name="Cantu D."/>
        </authorList>
    </citation>
    <scope>NUCLEOTIDE SEQUENCE [LARGE SCALE GENOMIC DNA]</scope>
    <source>
        <strain evidence="6">UCR-EL1</strain>
    </source>
</reference>
<dbReference type="PANTHER" id="PTHR42973:SF53">
    <property type="entry name" value="FAD-BINDING PCMH-TYPE DOMAIN-CONTAINING PROTEIN-RELATED"/>
    <property type="match status" value="1"/>
</dbReference>
<dbReference type="Gene3D" id="3.30.465.10">
    <property type="match status" value="2"/>
</dbReference>
<name>M7T8M9_EUTLA</name>
<dbReference type="PANTHER" id="PTHR42973">
    <property type="entry name" value="BINDING OXIDOREDUCTASE, PUTATIVE (AFU_ORTHOLOGUE AFUA_1G17690)-RELATED"/>
    <property type="match status" value="1"/>
</dbReference>
<dbReference type="EMBL" id="KB706697">
    <property type="protein sequence ID" value="EMR66166.1"/>
    <property type="molecule type" value="Genomic_DNA"/>
</dbReference>
<comment type="similarity">
    <text evidence="1">Belongs to the oxygen-dependent FAD-linked oxidoreductase family.</text>
</comment>
<dbReference type="InterPro" id="IPR016169">
    <property type="entry name" value="FAD-bd_PCMH_sub2"/>
</dbReference>
<dbReference type="Gene3D" id="3.40.462.20">
    <property type="match status" value="1"/>
</dbReference>
<dbReference type="STRING" id="1287681.M7T8M9"/>
<dbReference type="eggNOG" id="KOG1231">
    <property type="taxonomic scope" value="Eukaryota"/>
</dbReference>
<evidence type="ECO:0000256" key="1">
    <source>
        <dbReference type="ARBA" id="ARBA00005466"/>
    </source>
</evidence>
<dbReference type="OMA" id="NDVRIME"/>
<dbReference type="GO" id="GO:0016491">
    <property type="term" value="F:oxidoreductase activity"/>
    <property type="evidence" value="ECO:0007669"/>
    <property type="project" value="UniProtKB-KW"/>
</dbReference>
<evidence type="ECO:0000256" key="3">
    <source>
        <dbReference type="ARBA" id="ARBA00022827"/>
    </source>
</evidence>
<protein>
    <submittedName>
        <fullName evidence="5">Putative fad binding domain-containing protein</fullName>
    </submittedName>
</protein>